<evidence type="ECO:0000256" key="7">
    <source>
        <dbReference type="ARBA" id="ARBA00022927"/>
    </source>
</evidence>
<dbReference type="Gramene" id="ABO96762">
    <property type="protein sequence ID" value="ABO96762"/>
    <property type="gene ID" value="OSTLU_87529"/>
</dbReference>
<dbReference type="GeneID" id="5002392"/>
<evidence type="ECO:0000256" key="5">
    <source>
        <dbReference type="ARBA" id="ARBA00022692"/>
    </source>
</evidence>
<dbReference type="RefSeq" id="XP_001418469.1">
    <property type="nucleotide sequence ID" value="XM_001418432.1"/>
</dbReference>
<reference evidence="12 13" key="1">
    <citation type="journal article" date="2007" name="Proc. Natl. Acad. Sci. U.S.A.">
        <title>The tiny eukaryote Ostreococcus provides genomic insights into the paradox of plankton speciation.</title>
        <authorList>
            <person name="Palenik B."/>
            <person name="Grimwood J."/>
            <person name="Aerts A."/>
            <person name="Rouze P."/>
            <person name="Salamov A."/>
            <person name="Putnam N."/>
            <person name="Dupont C."/>
            <person name="Jorgensen R."/>
            <person name="Derelle E."/>
            <person name="Rombauts S."/>
            <person name="Zhou K."/>
            <person name="Otillar R."/>
            <person name="Merchant S.S."/>
            <person name="Podell S."/>
            <person name="Gaasterland T."/>
            <person name="Napoli C."/>
            <person name="Gendler K."/>
            <person name="Manuell A."/>
            <person name="Tai V."/>
            <person name="Vallon O."/>
            <person name="Piganeau G."/>
            <person name="Jancek S."/>
            <person name="Heijde M."/>
            <person name="Jabbari K."/>
            <person name="Bowler C."/>
            <person name="Lohr M."/>
            <person name="Robbens S."/>
            <person name="Werner G."/>
            <person name="Dubchak I."/>
            <person name="Pazour G.J."/>
            <person name="Ren Q."/>
            <person name="Paulsen I."/>
            <person name="Delwiche C."/>
            <person name="Schmutz J."/>
            <person name="Rokhsar D."/>
            <person name="Van de Peer Y."/>
            <person name="Moreau H."/>
            <person name="Grigoriev I.V."/>
        </authorList>
    </citation>
    <scope>NUCLEOTIDE SEQUENCE [LARGE SCALE GENOMIC DNA]</scope>
    <source>
        <strain evidence="12 13">CCE9901</strain>
    </source>
</reference>
<dbReference type="AlphaFoldDB" id="A4RYX4"/>
<evidence type="ECO:0000313" key="13">
    <source>
        <dbReference type="Proteomes" id="UP000001568"/>
    </source>
</evidence>
<dbReference type="GO" id="GO:0031204">
    <property type="term" value="P:post-translational protein targeting to membrane, translocation"/>
    <property type="evidence" value="ECO:0007669"/>
    <property type="project" value="TreeGrafter"/>
</dbReference>
<dbReference type="EMBL" id="CP000586">
    <property type="protein sequence ID" value="ABO96762.1"/>
    <property type="molecule type" value="Genomic_DNA"/>
</dbReference>
<evidence type="ECO:0000256" key="1">
    <source>
        <dbReference type="ARBA" id="ARBA00004477"/>
    </source>
</evidence>
<dbReference type="OrthoDB" id="200187at2759"/>
<keyword evidence="9" id="KW-0811">Translocation</keyword>
<dbReference type="GO" id="GO:0005789">
    <property type="term" value="C:endoplasmic reticulum membrane"/>
    <property type="evidence" value="ECO:0007669"/>
    <property type="project" value="UniProtKB-SubCell"/>
</dbReference>
<evidence type="ECO:0000256" key="11">
    <source>
        <dbReference type="SAM" id="Phobius"/>
    </source>
</evidence>
<dbReference type="STRING" id="436017.A4RYX4"/>
<dbReference type="eggNOG" id="KOG2927">
    <property type="taxonomic scope" value="Eukaryota"/>
</dbReference>
<evidence type="ECO:0000256" key="8">
    <source>
        <dbReference type="ARBA" id="ARBA00022989"/>
    </source>
</evidence>
<feature type="transmembrane region" description="Helical" evidence="11">
    <location>
        <begin position="175"/>
        <end position="204"/>
    </location>
</feature>
<feature type="transmembrane region" description="Helical" evidence="11">
    <location>
        <begin position="149"/>
        <end position="169"/>
    </location>
</feature>
<name>A4RYX4_OSTLU</name>
<keyword evidence="7" id="KW-0653">Protein transport</keyword>
<dbReference type="PANTHER" id="PTHR12443:SF9">
    <property type="entry name" value="TRANSLOCATION PROTEIN SEC62"/>
    <property type="match status" value="1"/>
</dbReference>
<evidence type="ECO:0000256" key="2">
    <source>
        <dbReference type="ARBA" id="ARBA00010604"/>
    </source>
</evidence>
<sequence>MSARKERAAQEIDHLAYVLRGRDGPETRSARLGDNRFDFFRGKDFYRVLRERVDVLDEYCAVDERQRREMEADAAKRDEVNAMRIKHCGACLLQRGYIVRCEREIKHARSGRVKLVKFPHYLMRTRDQTFVEDAFYAWTYEMPMSWKSVVLSGLFAVLVVAMCLFPLAPIWFKKLILYVCVAILVTFAVIFTVRLVVFVVVWIFTGEHFWIMPNLTDDTVPINEIFSPMWAFDAEAKKIGLAQRFVSLTVGGALVYGLYSYAPETGGAVANLNRAHDSILDLFNLKDGPKSLGGGANATANATNEGNATVEIEVNATVVDDANATNATNATVIPSLDEILAEVGDVEDDEEERGTRDEL</sequence>
<organism evidence="12 13">
    <name type="scientific">Ostreococcus lucimarinus (strain CCE9901)</name>
    <dbReference type="NCBI Taxonomy" id="436017"/>
    <lineage>
        <taxon>Eukaryota</taxon>
        <taxon>Viridiplantae</taxon>
        <taxon>Chlorophyta</taxon>
        <taxon>Mamiellophyceae</taxon>
        <taxon>Mamiellales</taxon>
        <taxon>Bathycoccaceae</taxon>
        <taxon>Ostreococcus</taxon>
    </lineage>
</organism>
<evidence type="ECO:0000256" key="4">
    <source>
        <dbReference type="ARBA" id="ARBA00022448"/>
    </source>
</evidence>
<dbReference type="OMA" id="EQYNNTE"/>
<dbReference type="KEGG" id="olu:OSTLU_87529"/>
<keyword evidence="6" id="KW-0256">Endoplasmic reticulum</keyword>
<keyword evidence="10 11" id="KW-0472">Membrane</keyword>
<evidence type="ECO:0000313" key="12">
    <source>
        <dbReference type="EMBL" id="ABO96762.1"/>
    </source>
</evidence>
<evidence type="ECO:0000256" key="9">
    <source>
        <dbReference type="ARBA" id="ARBA00023010"/>
    </source>
</evidence>
<accession>A4RYX4</accession>
<dbReference type="PANTHER" id="PTHR12443">
    <property type="entry name" value="TRANSLOCATION PROTEIN SEC62"/>
    <property type="match status" value="1"/>
</dbReference>
<evidence type="ECO:0000256" key="3">
    <source>
        <dbReference type="ARBA" id="ARBA00021257"/>
    </source>
</evidence>
<dbReference type="Proteomes" id="UP000001568">
    <property type="component" value="Chromosome 6"/>
</dbReference>
<keyword evidence="5 11" id="KW-0812">Transmembrane</keyword>
<gene>
    <name evidence="12" type="ORF">OSTLU_87529</name>
</gene>
<keyword evidence="8 11" id="KW-1133">Transmembrane helix</keyword>
<comment type="subcellular location">
    <subcellularLocation>
        <location evidence="1">Endoplasmic reticulum membrane</location>
        <topology evidence="1">Multi-pass membrane protein</topology>
    </subcellularLocation>
</comment>
<comment type="similarity">
    <text evidence="2">Belongs to the SEC62 family.</text>
</comment>
<protein>
    <recommendedName>
        <fullName evidence="3">Translocation protein SEC62</fullName>
    </recommendedName>
</protein>
<keyword evidence="4" id="KW-0813">Transport</keyword>
<dbReference type="HOGENOM" id="CLU_795921_0_0_1"/>
<proteinExistence type="inferred from homology"/>
<dbReference type="Pfam" id="PF03839">
    <property type="entry name" value="Sec62"/>
    <property type="match status" value="1"/>
</dbReference>
<dbReference type="InterPro" id="IPR004728">
    <property type="entry name" value="Sec62"/>
</dbReference>
<keyword evidence="13" id="KW-1185">Reference proteome</keyword>
<evidence type="ECO:0000256" key="10">
    <source>
        <dbReference type="ARBA" id="ARBA00023136"/>
    </source>
</evidence>
<evidence type="ECO:0000256" key="6">
    <source>
        <dbReference type="ARBA" id="ARBA00022824"/>
    </source>
</evidence>